<dbReference type="EMBL" id="BOPG01000023">
    <property type="protein sequence ID" value="GIJ56128.1"/>
    <property type="molecule type" value="Genomic_DNA"/>
</dbReference>
<reference evidence="1" key="1">
    <citation type="submission" date="2021-01" db="EMBL/GenBank/DDBJ databases">
        <title>Whole genome shotgun sequence of Virgisporangium aurantiacum NBRC 16421.</title>
        <authorList>
            <person name="Komaki H."/>
            <person name="Tamura T."/>
        </authorList>
    </citation>
    <scope>NUCLEOTIDE SEQUENCE</scope>
    <source>
        <strain evidence="1">NBRC 16421</strain>
    </source>
</reference>
<evidence type="ECO:0000313" key="2">
    <source>
        <dbReference type="Proteomes" id="UP000612585"/>
    </source>
</evidence>
<dbReference type="AlphaFoldDB" id="A0A8J4E008"/>
<name>A0A8J4E008_9ACTN</name>
<keyword evidence="2" id="KW-1185">Reference proteome</keyword>
<protein>
    <submittedName>
        <fullName evidence="1">Uncharacterized protein</fullName>
    </submittedName>
</protein>
<dbReference type="Proteomes" id="UP000612585">
    <property type="component" value="Unassembled WGS sequence"/>
</dbReference>
<comment type="caution">
    <text evidence="1">The sequence shown here is derived from an EMBL/GenBank/DDBJ whole genome shotgun (WGS) entry which is preliminary data.</text>
</comment>
<evidence type="ECO:0000313" key="1">
    <source>
        <dbReference type="EMBL" id="GIJ56128.1"/>
    </source>
</evidence>
<accession>A0A8J4E008</accession>
<organism evidence="1 2">
    <name type="scientific">Virgisporangium aurantiacum</name>
    <dbReference type="NCBI Taxonomy" id="175570"/>
    <lineage>
        <taxon>Bacteria</taxon>
        <taxon>Bacillati</taxon>
        <taxon>Actinomycetota</taxon>
        <taxon>Actinomycetes</taxon>
        <taxon>Micromonosporales</taxon>
        <taxon>Micromonosporaceae</taxon>
        <taxon>Virgisporangium</taxon>
    </lineage>
</organism>
<proteinExistence type="predicted"/>
<gene>
    <name evidence="1" type="ORF">Vau01_036440</name>
</gene>
<sequence>MVSAGRVAPGCRVRYPGVTRFPRNGRGCRPFGADRVPGNASIVAPDRNGVRNGGKG</sequence>